<dbReference type="HOGENOM" id="CLU_2401031_0_0_1"/>
<dbReference type="KEGG" id="sla:SERLADRAFT_481135"/>
<protein>
    <recommendedName>
        <fullName evidence="3">Hypervirulence associated protein TUDOR domain-containing protein</fullName>
    </recommendedName>
</protein>
<sequence length="93" mass="10285">MMTALNEAYNQSSMNGTQSRHIRGLSREAQQSTLTIISWRWGGGNPSGQVAEIVEEGKAQVTSNKVRAPQQARTVNHDIIVVGKHSDKERQAR</sequence>
<feature type="region of interest" description="Disordered" evidence="1">
    <location>
        <begin position="1"/>
        <end position="23"/>
    </location>
</feature>
<reference evidence="2" key="1">
    <citation type="submission" date="2011-04" db="EMBL/GenBank/DDBJ databases">
        <title>Evolution of plant cell wall degrading machinery underlies the functional diversity of forest fungi.</title>
        <authorList>
            <consortium name="US DOE Joint Genome Institute (JGI-PGF)"/>
            <person name="Eastwood D.C."/>
            <person name="Floudas D."/>
            <person name="Binder M."/>
            <person name="Majcherczyk A."/>
            <person name="Schneider P."/>
            <person name="Aerts A."/>
            <person name="Asiegbu F.O."/>
            <person name="Baker S.E."/>
            <person name="Barry K."/>
            <person name="Bendiksby M."/>
            <person name="Blumentritt M."/>
            <person name="Coutinho P.M."/>
            <person name="Cullen D."/>
            <person name="Cullen D."/>
            <person name="Gathman A."/>
            <person name="Goodell B."/>
            <person name="Henrissat B."/>
            <person name="Ihrmark K."/>
            <person name="Kauserud H."/>
            <person name="Kohler A."/>
            <person name="LaButti K."/>
            <person name="Lapidus A."/>
            <person name="Lavin J.L."/>
            <person name="Lee Y.-H."/>
            <person name="Lindquist E."/>
            <person name="Lilly W."/>
            <person name="Lucas S."/>
            <person name="Morin E."/>
            <person name="Murat C."/>
            <person name="Oguiza J.A."/>
            <person name="Park J."/>
            <person name="Pisabarro A.G."/>
            <person name="Riley R."/>
            <person name="Rosling A."/>
            <person name="Salamov A."/>
            <person name="Schmidt O."/>
            <person name="Schmutz J."/>
            <person name="Skrede I."/>
            <person name="Stenlid J."/>
            <person name="Wiebenga A."/>
            <person name="Xie X."/>
            <person name="Kues U."/>
            <person name="Hibbett D.S."/>
            <person name="Hoffmeister D."/>
            <person name="Hogberg N."/>
            <person name="Martin F."/>
            <person name="Grigoriev I.V."/>
            <person name="Watkinson S.C."/>
        </authorList>
    </citation>
    <scope>NUCLEOTIDE SEQUENCE</scope>
    <source>
        <strain evidence="2">S7.9</strain>
    </source>
</reference>
<organism>
    <name type="scientific">Serpula lacrymans var. lacrymans (strain S7.9)</name>
    <name type="common">Dry rot fungus</name>
    <dbReference type="NCBI Taxonomy" id="578457"/>
    <lineage>
        <taxon>Eukaryota</taxon>
        <taxon>Fungi</taxon>
        <taxon>Dikarya</taxon>
        <taxon>Basidiomycota</taxon>
        <taxon>Agaricomycotina</taxon>
        <taxon>Agaricomycetes</taxon>
        <taxon>Agaricomycetidae</taxon>
        <taxon>Boletales</taxon>
        <taxon>Coniophorineae</taxon>
        <taxon>Serpulaceae</taxon>
        <taxon>Serpula</taxon>
    </lineage>
</organism>
<dbReference type="EMBL" id="GL945449">
    <property type="protein sequence ID" value="EGO18463.1"/>
    <property type="molecule type" value="Genomic_DNA"/>
</dbReference>
<accession>F8PEL2</accession>
<proteinExistence type="predicted"/>
<dbReference type="Proteomes" id="UP000008064">
    <property type="component" value="Unassembled WGS sequence"/>
</dbReference>
<dbReference type="RefSeq" id="XP_007324836.1">
    <property type="nucleotide sequence ID" value="XM_007324774.1"/>
</dbReference>
<evidence type="ECO:0008006" key="3">
    <source>
        <dbReference type="Google" id="ProtNLM"/>
    </source>
</evidence>
<dbReference type="OrthoDB" id="2131339at2759"/>
<evidence type="ECO:0000313" key="2">
    <source>
        <dbReference type="EMBL" id="EGO18463.1"/>
    </source>
</evidence>
<evidence type="ECO:0000256" key="1">
    <source>
        <dbReference type="SAM" id="MobiDB-lite"/>
    </source>
</evidence>
<feature type="compositionally biased region" description="Polar residues" evidence="1">
    <location>
        <begin position="8"/>
        <end position="19"/>
    </location>
</feature>
<gene>
    <name evidence="2" type="ORF">SERLADRAFT_481135</name>
</gene>
<dbReference type="AlphaFoldDB" id="F8PEL2"/>
<feature type="non-terminal residue" evidence="2">
    <location>
        <position position="1"/>
    </location>
</feature>
<dbReference type="GeneID" id="18821646"/>
<name>F8PEL2_SERL9</name>